<dbReference type="InterPro" id="IPR003890">
    <property type="entry name" value="MIF4G-like_typ-3"/>
</dbReference>
<feature type="region of interest" description="Disordered" evidence="5">
    <location>
        <begin position="913"/>
        <end position="955"/>
    </location>
</feature>
<name>A0A6P6WDB7_COFAR</name>
<dbReference type="PROSITE" id="PS51366">
    <property type="entry name" value="MI"/>
    <property type="match status" value="1"/>
</dbReference>
<dbReference type="Proteomes" id="UP001652660">
    <property type="component" value="Chromosome 2c"/>
</dbReference>
<accession>A0A6P6WDB7</accession>
<dbReference type="SUPFAM" id="SSF48371">
    <property type="entry name" value="ARM repeat"/>
    <property type="match status" value="2"/>
</dbReference>
<feature type="region of interest" description="Disordered" evidence="5">
    <location>
        <begin position="195"/>
        <end position="287"/>
    </location>
</feature>
<feature type="compositionally biased region" description="Gly residues" evidence="5">
    <location>
        <begin position="29"/>
        <end position="45"/>
    </location>
</feature>
<keyword evidence="7" id="KW-1185">Reference proteome</keyword>
<evidence type="ECO:0000313" key="8">
    <source>
        <dbReference type="RefSeq" id="XP_027113428.2"/>
    </source>
</evidence>
<evidence type="ECO:0000313" key="7">
    <source>
        <dbReference type="Proteomes" id="UP001652660"/>
    </source>
</evidence>
<feature type="compositionally biased region" description="Basic and acidic residues" evidence="5">
    <location>
        <begin position="1263"/>
        <end position="1275"/>
    </location>
</feature>
<feature type="compositionally biased region" description="Polar residues" evidence="5">
    <location>
        <begin position="1516"/>
        <end position="1533"/>
    </location>
</feature>
<evidence type="ECO:0000256" key="1">
    <source>
        <dbReference type="ARBA" id="ARBA00005775"/>
    </source>
</evidence>
<protein>
    <submittedName>
        <fullName evidence="8">Eukaryotic translation initiation factor 4G isoform X1</fullName>
    </submittedName>
</protein>
<evidence type="ECO:0000256" key="2">
    <source>
        <dbReference type="ARBA" id="ARBA00022540"/>
    </source>
</evidence>
<dbReference type="Gene3D" id="1.25.40.180">
    <property type="match status" value="2"/>
</dbReference>
<feature type="compositionally biased region" description="Polar residues" evidence="5">
    <location>
        <begin position="1570"/>
        <end position="1582"/>
    </location>
</feature>
<feature type="compositionally biased region" description="Basic and acidic residues" evidence="5">
    <location>
        <begin position="212"/>
        <end position="223"/>
    </location>
</feature>
<feature type="compositionally biased region" description="Polar residues" evidence="5">
    <location>
        <begin position="1446"/>
        <end position="1458"/>
    </location>
</feature>
<feature type="compositionally biased region" description="Basic residues" evidence="5">
    <location>
        <begin position="18"/>
        <end position="27"/>
    </location>
</feature>
<feature type="region of interest" description="Disordered" evidence="5">
    <location>
        <begin position="729"/>
        <end position="807"/>
    </location>
</feature>
<dbReference type="PANTHER" id="PTHR23253:SF9">
    <property type="entry name" value="EUKARYOTIC TRANSLATION INITIATION FACTOR 4 GAMMA 2"/>
    <property type="match status" value="1"/>
</dbReference>
<dbReference type="SMART" id="SM00544">
    <property type="entry name" value="MA3"/>
    <property type="match status" value="1"/>
</dbReference>
<feature type="compositionally biased region" description="Polar residues" evidence="5">
    <location>
        <begin position="59"/>
        <end position="75"/>
    </location>
</feature>
<gene>
    <name evidence="8" type="primary">LOC113732037</name>
</gene>
<evidence type="ECO:0000259" key="6">
    <source>
        <dbReference type="PROSITE" id="PS51366"/>
    </source>
</evidence>
<sequence>MSHNQSRAERTESSQYRKSGRSNHHRNFSGGGGTKGSTGTGGGATGPPPSATSSSHSSNNHYNQNHNQPSIPSSRSFKKHHNVQGGMPRASAPTSGLGVSSDSSTHSAPRAVQNGAHSQQPPHGGSDAPAISATVKATDVATPKATRAPKPPSSNVPPASSDPKHLPMPVTPAKAPAEASRTFPFQFGSISPGLMNGVQIPARTSSAPPNLDEQKRDQARNDLVRAAPTTLPIPSIPRQQLPKKDASTVDQSNAAEGHPPSKPKRDVQVSAPSSVSQTQKPPVHSMPGMSMQMPFHQSQVPVQFGGPNPQIQSQAMSATSLPMPMPMPMPLQIGNPSVQQQVFVSGLQPHPMQTQGMLHQGQNLNFSSQMGPQIPQQLGNLGLNMGPQFAQQPAGKFGAPRKTIKITHPETHEELRLDGSPVQRSHPSVPPQSQPISSFTPAHPPNYYPNSYNANSFFLPAPSSLSLSTTHPPPQTQRCYNQVTVKPAISSHGEKDAAPSVSSPRASKGESVKLSRPSQKDTETSSQSSGQQSKTGLEPTPKSVLEASKAAVPSGSGSVQSTASSSLSPGVPVEKSLAAPKSSDGLGPEVAGGLVFTKDQQKKVDERSTAAAVLTHQEPELVEVKTTTSATGVDLENPKETLSTASISESDSFDLKHEESKVSDSSKICVVKTLEDSQPKVEMRGEKEQGEVKSSEGCEQDISSLETSLESIALEPAKVAGHIESSTVRGVARSSEFPAQESPPDVLGKLDESARCQVENDSGTDNSVTSSSVLDGEVSHSATGVTTQDNNVSSLGGCSLGRPANMDTDDTVVTTSVIIDESLPVVDPFSEEILKHDEDGPEDKSVGSVSLSASGIKDKCSFEPNVAKNTAPRGKKKRKELLKKLDSSGPTSDLYLAYKGPEEKKEIAASAETMENASSSILERMSSDVSQKDVSKENSGQSKVEPEDWEDAADISTPKLETSEIRKQVNESGEDGSGVMTKKYSRDFLLKFAEQCTDLPEGFEFATDIAEALIASNASVSRESYSSSGRIVDRPNMAARLDRRGSGLGEEDKWNKLPGPLMSGRDMRMDISYGPNMAMYRPGPVGNHGVLRNPRMQSPLQYPIGMLPGQMQSFVPQVGVPRNSPDSERWQRGTAFQKGLMPSPQTPLQVMHKAERKYEVGKVTDEEQAKQRQLKGILNKLTPQNFEKLFEQVKQVNIDNAVTLGGVISQIFDKALTEPTFCEMYANFCYHLAAELPDLTVDNEKLTFKRLLLNKCQEEFERGEREQEEANRADLEGEAQQSSEEREEKKLRARRRMLGNIRLIGELYKKRMLTERIMHECIKKLLGPCQNPEEEDVEALCKLMSTIGEMIDHAKAKEHMDAYFEMMGDLSRNMRLSSRVRFMLKDAIDLRKNKWQQRRKVEGPKKIEEVHRDAAQERQAQARGLARAPSLGSSVRRGQTIDFSPRGTNVLASPSSQMGGFRPMPPQLRGYGAQDVRMEDRPFESRTMPVLPQRPLGDDSITLGPQGGLARGMSFRGQSASPGIQLSDVPSTGDSRRVGPGLNGYPVADRTAYASREDPMPRYTPDRFSGASSYDQSSTQERNMAYGNRDVWSTDRGSDRSLPTSPPGRGGGGALTQNVSSDKVWPEERLKDMSMSAIKEFYSAKDENEVALCIKDLNNPSFYPSMISLWVTDSFERKDMERDLLAKLLITLTKHRDGIISQDHLTKGFDSVLMTLEDAVNDAPRAAEFLGRIFAKVVLGNVISFNEVGRLIYEGGEEQGRLVEIGLAAEVLGTILEIIASERGDSVLNEIRSSSNLRLENFRPPSSNKTWRLDKFI</sequence>
<feature type="compositionally biased region" description="Polar residues" evidence="5">
    <location>
        <begin position="759"/>
        <end position="773"/>
    </location>
</feature>
<feature type="region of interest" description="Disordered" evidence="5">
    <location>
        <begin position="1514"/>
        <end position="1623"/>
    </location>
</feature>
<feature type="compositionally biased region" description="Basic and acidic residues" evidence="5">
    <location>
        <begin position="599"/>
        <end position="608"/>
    </location>
</feature>
<feature type="compositionally biased region" description="Basic and acidic residues" evidence="5">
    <location>
        <begin position="1"/>
        <end position="12"/>
    </location>
</feature>
<dbReference type="GO" id="GO:0003729">
    <property type="term" value="F:mRNA binding"/>
    <property type="evidence" value="ECO:0007669"/>
    <property type="project" value="TreeGrafter"/>
</dbReference>
<comment type="similarity">
    <text evidence="1">Belongs to the eukaryotic initiation factor 4G family.</text>
</comment>
<feature type="compositionally biased region" description="Basic and acidic residues" evidence="5">
    <location>
        <begin position="679"/>
        <end position="696"/>
    </location>
</feature>
<feature type="compositionally biased region" description="Polar residues" evidence="5">
    <location>
        <begin position="92"/>
        <end position="107"/>
    </location>
</feature>
<feature type="region of interest" description="Disordered" evidence="5">
    <location>
        <begin position="1263"/>
        <end position="1289"/>
    </location>
</feature>
<dbReference type="InterPro" id="IPR016024">
    <property type="entry name" value="ARM-type_fold"/>
</dbReference>
<feature type="region of interest" description="Disordered" evidence="5">
    <location>
        <begin position="861"/>
        <end position="897"/>
    </location>
</feature>
<feature type="compositionally biased region" description="Polar residues" evidence="5">
    <location>
        <begin position="640"/>
        <end position="650"/>
    </location>
</feature>
<evidence type="ECO:0000256" key="3">
    <source>
        <dbReference type="ARBA" id="ARBA00022845"/>
    </source>
</evidence>
<evidence type="ECO:0000256" key="4">
    <source>
        <dbReference type="ARBA" id="ARBA00022917"/>
    </source>
</evidence>
<feature type="compositionally biased region" description="Polar residues" evidence="5">
    <location>
        <begin position="780"/>
        <end position="796"/>
    </location>
</feature>
<feature type="compositionally biased region" description="Low complexity" evidence="5">
    <location>
        <begin position="1417"/>
        <end position="1428"/>
    </location>
</feature>
<feature type="region of interest" description="Disordered" evidence="5">
    <location>
        <begin position="490"/>
        <end position="659"/>
    </location>
</feature>
<dbReference type="RefSeq" id="XP_027113428.2">
    <property type="nucleotide sequence ID" value="XM_027257627.2"/>
</dbReference>
<feature type="compositionally biased region" description="Polar residues" evidence="5">
    <location>
        <begin position="270"/>
        <end position="280"/>
    </location>
</feature>
<dbReference type="SMART" id="SM00543">
    <property type="entry name" value="MIF4G"/>
    <property type="match status" value="1"/>
</dbReference>
<feature type="region of interest" description="Disordered" evidence="5">
    <location>
        <begin position="1"/>
        <end position="179"/>
    </location>
</feature>
<feature type="region of interest" description="Disordered" evidence="5">
    <location>
        <begin position="1413"/>
        <end position="1463"/>
    </location>
</feature>
<feature type="region of interest" description="Disordered" evidence="5">
    <location>
        <begin position="679"/>
        <end position="702"/>
    </location>
</feature>
<feature type="domain" description="MI" evidence="6">
    <location>
        <begin position="1629"/>
        <end position="1753"/>
    </location>
</feature>
<dbReference type="GeneID" id="113732037"/>
<dbReference type="Pfam" id="PF02854">
    <property type="entry name" value="MIF4G"/>
    <property type="match status" value="1"/>
</dbReference>
<feature type="compositionally biased region" description="Basic and acidic residues" evidence="5">
    <location>
        <begin position="507"/>
        <end position="523"/>
    </location>
</feature>
<dbReference type="GO" id="GO:0006417">
    <property type="term" value="P:regulation of translation"/>
    <property type="evidence" value="ECO:0007669"/>
    <property type="project" value="UniProtKB-KW"/>
</dbReference>
<reference evidence="8" key="2">
    <citation type="submission" date="2025-08" db="UniProtKB">
        <authorList>
            <consortium name="RefSeq"/>
        </authorList>
    </citation>
    <scope>IDENTIFICATION</scope>
    <source>
        <tissue evidence="8">Leaves</tissue>
    </source>
</reference>
<feature type="region of interest" description="Disordered" evidence="5">
    <location>
        <begin position="413"/>
        <end position="444"/>
    </location>
</feature>
<dbReference type="GO" id="GO:0003743">
    <property type="term" value="F:translation initiation factor activity"/>
    <property type="evidence" value="ECO:0007669"/>
    <property type="project" value="UniProtKB-KW"/>
</dbReference>
<organism evidence="7 8">
    <name type="scientific">Coffea arabica</name>
    <name type="common">Arabian coffee</name>
    <dbReference type="NCBI Taxonomy" id="13443"/>
    <lineage>
        <taxon>Eukaryota</taxon>
        <taxon>Viridiplantae</taxon>
        <taxon>Streptophyta</taxon>
        <taxon>Embryophyta</taxon>
        <taxon>Tracheophyta</taxon>
        <taxon>Spermatophyta</taxon>
        <taxon>Magnoliopsida</taxon>
        <taxon>eudicotyledons</taxon>
        <taxon>Gunneridae</taxon>
        <taxon>Pentapetalae</taxon>
        <taxon>asterids</taxon>
        <taxon>lamiids</taxon>
        <taxon>Gentianales</taxon>
        <taxon>Rubiaceae</taxon>
        <taxon>Ixoroideae</taxon>
        <taxon>Gardenieae complex</taxon>
        <taxon>Bertiereae - Coffeeae clade</taxon>
        <taxon>Coffeeae</taxon>
        <taxon>Coffea</taxon>
    </lineage>
</organism>
<dbReference type="OrthoDB" id="514777at2759"/>
<reference evidence="7" key="1">
    <citation type="journal article" date="2025" name="Foods">
        <title>Unveiling the Microbial Signatures of Arabica Coffee Cherries: Insights into Ripeness Specific Diversity, Functional Traits, and Implications for Quality and Safety.</title>
        <authorList>
            <consortium name="RefSeq"/>
            <person name="Tenea G.N."/>
            <person name="Cifuentes V."/>
            <person name="Reyes P."/>
            <person name="Cevallos-Vallejos M."/>
        </authorList>
    </citation>
    <scope>NUCLEOTIDE SEQUENCE [LARGE SCALE GENOMIC DNA]</scope>
</reference>
<dbReference type="InterPro" id="IPR003891">
    <property type="entry name" value="Initiation_fac_eIF4g_MI"/>
</dbReference>
<keyword evidence="2 8" id="KW-0396">Initiation factor</keyword>
<evidence type="ECO:0000256" key="5">
    <source>
        <dbReference type="SAM" id="MobiDB-lite"/>
    </source>
</evidence>
<proteinExistence type="inferred from homology"/>
<keyword evidence="3" id="KW-0810">Translation regulation</keyword>
<feature type="compositionally biased region" description="Low complexity" evidence="5">
    <location>
        <begin position="554"/>
        <end position="568"/>
    </location>
</feature>
<dbReference type="GO" id="GO:0016281">
    <property type="term" value="C:eukaryotic translation initiation factor 4F complex"/>
    <property type="evidence" value="ECO:0007669"/>
    <property type="project" value="TreeGrafter"/>
</dbReference>
<dbReference type="PANTHER" id="PTHR23253">
    <property type="entry name" value="EUKARYOTIC TRANSLATION INITIATION FACTOR 4 GAMMA"/>
    <property type="match status" value="1"/>
</dbReference>
<keyword evidence="4" id="KW-0648">Protein biosynthesis</keyword>
<dbReference type="Pfam" id="PF02847">
    <property type="entry name" value="MA3"/>
    <property type="match status" value="1"/>
</dbReference>